<dbReference type="Proteomes" id="UP000468388">
    <property type="component" value="Unassembled WGS sequence"/>
</dbReference>
<proteinExistence type="predicted"/>
<dbReference type="OrthoDB" id="9928383at2"/>
<keyword evidence="2" id="KW-1185">Reference proteome</keyword>
<dbReference type="PROSITE" id="PS51257">
    <property type="entry name" value="PROKAR_LIPOPROTEIN"/>
    <property type="match status" value="1"/>
</dbReference>
<gene>
    <name evidence="1" type="ORF">GO495_05090</name>
</gene>
<dbReference type="AlphaFoldDB" id="A0A6N8J5S4"/>
<comment type="caution">
    <text evidence="1">The sequence shown here is derived from an EMBL/GenBank/DDBJ whole genome shotgun (WGS) entry which is preliminary data.</text>
</comment>
<evidence type="ECO:0000313" key="1">
    <source>
        <dbReference type="EMBL" id="MVT39948.1"/>
    </source>
</evidence>
<organism evidence="1 2">
    <name type="scientific">Chitinophaga oryziterrae</name>
    <dbReference type="NCBI Taxonomy" id="1031224"/>
    <lineage>
        <taxon>Bacteria</taxon>
        <taxon>Pseudomonadati</taxon>
        <taxon>Bacteroidota</taxon>
        <taxon>Chitinophagia</taxon>
        <taxon>Chitinophagales</taxon>
        <taxon>Chitinophagaceae</taxon>
        <taxon>Chitinophaga</taxon>
    </lineage>
</organism>
<accession>A0A6N8J5S4</accession>
<dbReference type="RefSeq" id="WP_157298590.1">
    <property type="nucleotide sequence ID" value="NZ_BAAAZB010000005.1"/>
</dbReference>
<sequence length="399" mass="44828">MKPLFCLQSLSVMIILLSSCKKNTQESVTPVNNQTTISYLSFKDFEAYTNKQISNLNLTNKERLQLEKEQGFTSMKTVYNEFDDKLYEMGQKKDTTGFAQLKSEMGAVVHWYEDNDHIVNCTSDIEATVVNRDGLVKIGDSLYVFRKDKIAVIKNNDASLVVKIEKINRNYEDGDVRILYNNNADGARSSINSKNFRYMVPGDYPNGGQSTIQQIVLQNSSGSVRLRGQMTLVNQYVNGNNRGYALLTFAGEERVIPLIWTKAIPSSMTVTGDLLVGLTKKADQTTDYNIQRLVYNLYTPLDQIRTADDWTGGIMLAISNYYMVTFTGPTRYIPQLNTSSAPFLGTQQYMLNDDYLGAAGYWEYVSSEQGPNVPVPEKPITPITIFGAIKTTSISLTFN</sequence>
<reference evidence="1 2" key="1">
    <citation type="submission" date="2019-12" db="EMBL/GenBank/DDBJ databases">
        <title>The draft genomic sequence of strain Chitinophaga oryziterrae JCM 16595.</title>
        <authorList>
            <person name="Zhang X."/>
        </authorList>
    </citation>
    <scope>NUCLEOTIDE SEQUENCE [LARGE SCALE GENOMIC DNA]</scope>
    <source>
        <strain evidence="1 2">JCM 16595</strain>
    </source>
</reference>
<dbReference type="EMBL" id="WRXO01000001">
    <property type="protein sequence ID" value="MVT39948.1"/>
    <property type="molecule type" value="Genomic_DNA"/>
</dbReference>
<evidence type="ECO:0008006" key="3">
    <source>
        <dbReference type="Google" id="ProtNLM"/>
    </source>
</evidence>
<name>A0A6N8J5S4_9BACT</name>
<evidence type="ECO:0000313" key="2">
    <source>
        <dbReference type="Proteomes" id="UP000468388"/>
    </source>
</evidence>
<protein>
    <recommendedName>
        <fullName evidence="3">DUF4848 domain-containing protein</fullName>
    </recommendedName>
</protein>